<dbReference type="Proteomes" id="UP000238164">
    <property type="component" value="Chromosome 1"/>
</dbReference>
<keyword evidence="3" id="KW-1185">Reference proteome</keyword>
<reference evidence="2 3" key="1">
    <citation type="submission" date="2018-02" db="EMBL/GenBank/DDBJ databases">
        <authorList>
            <person name="Cohen D.B."/>
            <person name="Kent A.D."/>
        </authorList>
    </citation>
    <scope>NUCLEOTIDE SEQUENCE [LARGE SCALE GENOMIC DNA]</scope>
    <source>
        <strain evidence="2">1</strain>
    </source>
</reference>
<proteinExistence type="predicted"/>
<evidence type="ECO:0000313" key="2">
    <source>
        <dbReference type="EMBL" id="SPD87914.1"/>
    </source>
</evidence>
<feature type="region of interest" description="Disordered" evidence="1">
    <location>
        <begin position="87"/>
        <end position="107"/>
    </location>
</feature>
<evidence type="ECO:0000256" key="1">
    <source>
        <dbReference type="SAM" id="MobiDB-lite"/>
    </source>
</evidence>
<organism evidence="2 3">
    <name type="scientific">Micropruina glycogenica</name>
    <dbReference type="NCBI Taxonomy" id="75385"/>
    <lineage>
        <taxon>Bacteria</taxon>
        <taxon>Bacillati</taxon>
        <taxon>Actinomycetota</taxon>
        <taxon>Actinomycetes</taxon>
        <taxon>Propionibacteriales</taxon>
        <taxon>Nocardioidaceae</taxon>
        <taxon>Micropruina</taxon>
    </lineage>
</organism>
<gene>
    <name evidence="2" type="ORF">MPLG2_2884</name>
</gene>
<evidence type="ECO:0000313" key="3">
    <source>
        <dbReference type="Proteomes" id="UP000238164"/>
    </source>
</evidence>
<accession>A0A2N9JIM2</accession>
<sequence>MRMFRQPHRLRRQQPDAAAVAAHVGVAITSTLVKRHSSAGSALPAFEAGCLLDFLLTAVQLRSPTFAAVRARGRIRTGLGSQLRLELRPQLRPRPENAPPESPSGRAFPLVRAEVARFELAIGLTPKPA</sequence>
<protein>
    <submittedName>
        <fullName evidence="2">Uncharacterized protein</fullName>
    </submittedName>
</protein>
<dbReference type="KEGG" id="mgg:MPLG2_2884"/>
<name>A0A2N9JIM2_9ACTN</name>
<dbReference type="AlphaFoldDB" id="A0A2N9JIM2"/>
<dbReference type="EMBL" id="LT985188">
    <property type="protein sequence ID" value="SPD87914.1"/>
    <property type="molecule type" value="Genomic_DNA"/>
</dbReference>